<protein>
    <recommendedName>
        <fullName evidence="3">IS1 family transposase</fullName>
    </recommendedName>
</protein>
<dbReference type="EMBL" id="JBHFNT010000004">
    <property type="protein sequence ID" value="MFB2832966.1"/>
    <property type="molecule type" value="Genomic_DNA"/>
</dbReference>
<proteinExistence type="predicted"/>
<organism evidence="1 2">
    <name type="scientific">Floridaenema evergladense BLCC-F167</name>
    <dbReference type="NCBI Taxonomy" id="3153639"/>
    <lineage>
        <taxon>Bacteria</taxon>
        <taxon>Bacillati</taxon>
        <taxon>Cyanobacteriota</taxon>
        <taxon>Cyanophyceae</taxon>
        <taxon>Oscillatoriophycideae</taxon>
        <taxon>Aerosakkonematales</taxon>
        <taxon>Aerosakkonemataceae</taxon>
        <taxon>Floridanema</taxon>
        <taxon>Floridanema evergladense</taxon>
    </lineage>
</organism>
<accession>A0ABV4WDV0</accession>
<evidence type="ECO:0000313" key="1">
    <source>
        <dbReference type="EMBL" id="MFB2832966.1"/>
    </source>
</evidence>
<reference evidence="1 2" key="1">
    <citation type="submission" date="2024-09" db="EMBL/GenBank/DDBJ databases">
        <title>Floridaenema gen nov. (Aerosakkonemataceae, Aerosakkonematales ord. nov., Cyanobacteria) from benthic tropical and subtropical fresh waters, with the description of four new species.</title>
        <authorList>
            <person name="Moretto J.A."/>
            <person name="Berthold D.E."/>
            <person name="Lefler F.W."/>
            <person name="Huang I.-S."/>
            <person name="Laughinghouse H. IV."/>
        </authorList>
    </citation>
    <scope>NUCLEOTIDE SEQUENCE [LARGE SCALE GENOMIC DNA]</scope>
    <source>
        <strain evidence="1 2">BLCC-F167</strain>
    </source>
</reference>
<gene>
    <name evidence="1" type="ORF">ACE1CA_00375</name>
</gene>
<evidence type="ECO:0000313" key="2">
    <source>
        <dbReference type="Proteomes" id="UP001576780"/>
    </source>
</evidence>
<keyword evidence="2" id="KW-1185">Reference proteome</keyword>
<comment type="caution">
    <text evidence="1">The sequence shown here is derived from an EMBL/GenBank/DDBJ whole genome shotgun (WGS) entry which is preliminary data.</text>
</comment>
<evidence type="ECO:0008006" key="3">
    <source>
        <dbReference type="Google" id="ProtNLM"/>
    </source>
</evidence>
<name>A0ABV4WDV0_9CYAN</name>
<dbReference type="Proteomes" id="UP001576780">
    <property type="component" value="Unassembled WGS sequence"/>
</dbReference>
<dbReference type="RefSeq" id="WP_413275473.1">
    <property type="nucleotide sequence ID" value="NZ_JBHFNT010000004.1"/>
</dbReference>
<sequence>MVKNGKTRHGRQRWQCKDCKTWF</sequence>